<evidence type="ECO:0000256" key="1">
    <source>
        <dbReference type="SAM" id="MobiDB-lite"/>
    </source>
</evidence>
<evidence type="ECO:0000313" key="2">
    <source>
        <dbReference type="EMBL" id="KAJ4331563.1"/>
    </source>
</evidence>
<proteinExistence type="predicted"/>
<feature type="compositionally biased region" description="Low complexity" evidence="1">
    <location>
        <begin position="324"/>
        <end position="335"/>
    </location>
</feature>
<feature type="region of interest" description="Disordered" evidence="1">
    <location>
        <begin position="627"/>
        <end position="704"/>
    </location>
</feature>
<feature type="compositionally biased region" description="Low complexity" evidence="1">
    <location>
        <begin position="642"/>
        <end position="656"/>
    </location>
</feature>
<name>A0A9W8WS13_9PLEO</name>
<dbReference type="EMBL" id="JAPEUV010000145">
    <property type="protein sequence ID" value="KAJ4331563.1"/>
    <property type="molecule type" value="Genomic_DNA"/>
</dbReference>
<dbReference type="Proteomes" id="UP001140562">
    <property type="component" value="Unassembled WGS sequence"/>
</dbReference>
<feature type="region of interest" description="Disordered" evidence="1">
    <location>
        <begin position="324"/>
        <end position="353"/>
    </location>
</feature>
<gene>
    <name evidence="2" type="ORF">N0V87_009064</name>
</gene>
<sequence>MPVYHARSITVRLGSMPLGETTTSDVVLKKGEIAKRQGEAAEQKLLRSGYLSERRVLFPGDRDGFELNWLGNAPFMQAQINPGFPQSSGLYANDQTQAHRSAEQYRLQALALHVKLSDKAFLSGFNGKTHLKIEVLFNGQLSTCSLIHTNDIRSGAKSLHQIFAGYRVDFLAERPWVLLSPFTTADGGTRRFRKTITAVERWKEVSAAIQKEAEERGTDKYGESPPSATFLHALASMDMPESVPAMQKPGGRKFGVMDVIITAGYGNKITTGTSYLKRPQRLKDSNYAVRSEIKSDDEAAAAEPDDSQGTTDKIVNETEANIANNEADTMFSVSSKPRRSSSPDKGAAKKELDIPSNTVTVSRLIIKSRDGKPIVDHTWSIPQRIRTAPGGRTLGEGQAKQATLQQRRSLADPWARERDSPPNHSFLSVSRAVSPANLPNVEGTEKYTDEQRRDSVVEPTLGLRLPYLKRHQGPANEIPPVNHRIDVPDSIAPFVPAHVLAMAASTLVPTPVHTPRSASPVQPTVSRRRTFLRNPLPGIQGPKAATFLFDDPEEVLREAARMRRSRSPTKPAATPIVLPTTPTLYEGLKANQDAYGSSSPLSSAPSSPLCEQPADVLNTANAAPIQVPQLDGSPERTLPATSPRKLLTPSPKKLSLATPKLQRPDPVTPHPQVSISPNAKKRKASQLSPARPPRSPDRLKTVNNPALNDDCVIALAESVDKHEERGVLRQVKGERQGMFKEEYVVLAVRFFVAGD</sequence>
<keyword evidence="3" id="KW-1185">Reference proteome</keyword>
<protein>
    <submittedName>
        <fullName evidence="2">Uncharacterized protein</fullName>
    </submittedName>
</protein>
<feature type="region of interest" description="Disordered" evidence="1">
    <location>
        <begin position="293"/>
        <end position="312"/>
    </location>
</feature>
<evidence type="ECO:0000313" key="3">
    <source>
        <dbReference type="Proteomes" id="UP001140562"/>
    </source>
</evidence>
<dbReference type="AlphaFoldDB" id="A0A9W8WS13"/>
<reference evidence="2" key="1">
    <citation type="submission" date="2022-10" db="EMBL/GenBank/DDBJ databases">
        <title>Tapping the CABI collections for fungal endophytes: first genome assemblies for Collariella, Neodidymelliopsis, Ascochyta clinopodiicola, Didymella pomorum, Didymosphaeria variabile, Neocosmospora piperis and Neocucurbitaria cava.</title>
        <authorList>
            <person name="Hill R."/>
        </authorList>
    </citation>
    <scope>NUCLEOTIDE SEQUENCE</scope>
    <source>
        <strain evidence="2">IMI 360193</strain>
    </source>
</reference>
<organism evidence="2 3">
    <name type="scientific">Didymella glomerata</name>
    <dbReference type="NCBI Taxonomy" id="749621"/>
    <lineage>
        <taxon>Eukaryota</taxon>
        <taxon>Fungi</taxon>
        <taxon>Dikarya</taxon>
        <taxon>Ascomycota</taxon>
        <taxon>Pezizomycotina</taxon>
        <taxon>Dothideomycetes</taxon>
        <taxon>Pleosporomycetidae</taxon>
        <taxon>Pleosporales</taxon>
        <taxon>Pleosporineae</taxon>
        <taxon>Didymellaceae</taxon>
        <taxon>Didymella</taxon>
    </lineage>
</organism>
<comment type="caution">
    <text evidence="2">The sequence shown here is derived from an EMBL/GenBank/DDBJ whole genome shotgun (WGS) entry which is preliminary data.</text>
</comment>
<accession>A0A9W8WS13</accession>
<dbReference type="OrthoDB" id="3556832at2759"/>